<keyword evidence="3" id="KW-1185">Reference proteome</keyword>
<evidence type="ECO:0000313" key="3">
    <source>
        <dbReference type="Proteomes" id="UP000253426"/>
    </source>
</evidence>
<organism evidence="2 3">
    <name type="scientific">Roseimicrobium gellanilyticum</name>
    <dbReference type="NCBI Taxonomy" id="748857"/>
    <lineage>
        <taxon>Bacteria</taxon>
        <taxon>Pseudomonadati</taxon>
        <taxon>Verrucomicrobiota</taxon>
        <taxon>Verrucomicrobiia</taxon>
        <taxon>Verrucomicrobiales</taxon>
        <taxon>Verrucomicrobiaceae</taxon>
        <taxon>Roseimicrobium</taxon>
    </lineage>
</organism>
<name>A0A366HSQ4_9BACT</name>
<keyword evidence="1" id="KW-0812">Transmembrane</keyword>
<comment type="caution">
    <text evidence="2">The sequence shown here is derived from an EMBL/GenBank/DDBJ whole genome shotgun (WGS) entry which is preliminary data.</text>
</comment>
<dbReference type="EMBL" id="QNRR01000001">
    <property type="protein sequence ID" value="RBP47306.1"/>
    <property type="molecule type" value="Genomic_DNA"/>
</dbReference>
<dbReference type="RefSeq" id="WP_147263108.1">
    <property type="nucleotide sequence ID" value="NZ_QNRR01000001.1"/>
</dbReference>
<accession>A0A366HSQ4</accession>
<keyword evidence="1" id="KW-0472">Membrane</keyword>
<evidence type="ECO:0000256" key="1">
    <source>
        <dbReference type="SAM" id="Phobius"/>
    </source>
</evidence>
<evidence type="ECO:0000313" key="2">
    <source>
        <dbReference type="EMBL" id="RBP47306.1"/>
    </source>
</evidence>
<dbReference type="AlphaFoldDB" id="A0A366HSQ4"/>
<reference evidence="2 3" key="1">
    <citation type="submission" date="2018-06" db="EMBL/GenBank/DDBJ databases">
        <title>Genomic Encyclopedia of Type Strains, Phase IV (KMG-IV): sequencing the most valuable type-strain genomes for metagenomic binning, comparative biology and taxonomic classification.</title>
        <authorList>
            <person name="Goeker M."/>
        </authorList>
    </citation>
    <scope>NUCLEOTIDE SEQUENCE [LARGE SCALE GENOMIC DNA]</scope>
    <source>
        <strain evidence="2 3">DSM 25532</strain>
    </source>
</reference>
<proteinExistence type="predicted"/>
<feature type="transmembrane region" description="Helical" evidence="1">
    <location>
        <begin position="51"/>
        <end position="69"/>
    </location>
</feature>
<keyword evidence="1" id="KW-1133">Transmembrane helix</keyword>
<feature type="transmembrane region" description="Helical" evidence="1">
    <location>
        <begin position="20"/>
        <end position="39"/>
    </location>
</feature>
<dbReference type="Proteomes" id="UP000253426">
    <property type="component" value="Unassembled WGS sequence"/>
</dbReference>
<gene>
    <name evidence="2" type="ORF">DES53_101103</name>
</gene>
<protein>
    <submittedName>
        <fullName evidence="2">Uncharacterized protein</fullName>
    </submittedName>
</protein>
<sequence>MMSPKHEVPSIGISHLLSFVRLSLIMAWVANVVLVSAAWLNAYHGGHTPKLLGPSALLGWIFLLGWLGWRTQFQRRTN</sequence>